<sequence length="273" mass="30121">MPSITTLLAYCALCVRYASKPLRTLHGKAGFPILHYRGSELDLGECRLLPSALNALFSLLVILGKYVEAAAVPQEPRCNRCYEHSSRHRERTIEPSSKTATPERTQPEVGNMKWKEPHYRNFCPARRLKRDSSIANFPSYYGSLCPGAHLPTLLPKPLGFHASVSIFLQHQPPTLSDTSFPPYPGQPFFGQIVMSLPPANCPFLDSRSNCEQQCPIVPTPSARPVTTPSQFAPSRPVYLRQSPMTEVGGAVQVFPASSAAFPNASRRNGPTIF</sequence>
<proteinExistence type="predicted"/>
<keyword evidence="3" id="KW-1185">Reference proteome</keyword>
<feature type="region of interest" description="Disordered" evidence="1">
    <location>
        <begin position="83"/>
        <end position="107"/>
    </location>
</feature>
<accession>A0AAE0JG37</accession>
<evidence type="ECO:0000313" key="3">
    <source>
        <dbReference type="Proteomes" id="UP001278500"/>
    </source>
</evidence>
<dbReference type="GeneID" id="87862761"/>
<dbReference type="EMBL" id="JAUEPP010000004">
    <property type="protein sequence ID" value="KAK3345672.1"/>
    <property type="molecule type" value="Genomic_DNA"/>
</dbReference>
<dbReference type="Proteomes" id="UP001278500">
    <property type="component" value="Unassembled WGS sequence"/>
</dbReference>
<reference evidence="2" key="1">
    <citation type="journal article" date="2023" name="Mol. Phylogenet. Evol.">
        <title>Genome-scale phylogeny and comparative genomics of the fungal order Sordariales.</title>
        <authorList>
            <person name="Hensen N."/>
            <person name="Bonometti L."/>
            <person name="Westerberg I."/>
            <person name="Brannstrom I.O."/>
            <person name="Guillou S."/>
            <person name="Cros-Aarteil S."/>
            <person name="Calhoun S."/>
            <person name="Haridas S."/>
            <person name="Kuo A."/>
            <person name="Mondo S."/>
            <person name="Pangilinan J."/>
            <person name="Riley R."/>
            <person name="LaButti K."/>
            <person name="Andreopoulos B."/>
            <person name="Lipzen A."/>
            <person name="Chen C."/>
            <person name="Yan M."/>
            <person name="Daum C."/>
            <person name="Ng V."/>
            <person name="Clum A."/>
            <person name="Steindorff A."/>
            <person name="Ohm R.A."/>
            <person name="Martin F."/>
            <person name="Silar P."/>
            <person name="Natvig D.O."/>
            <person name="Lalanne C."/>
            <person name="Gautier V."/>
            <person name="Ament-Velasquez S.L."/>
            <person name="Kruys A."/>
            <person name="Hutchinson M.I."/>
            <person name="Powell A.J."/>
            <person name="Barry K."/>
            <person name="Miller A.N."/>
            <person name="Grigoriev I.V."/>
            <person name="Debuchy R."/>
            <person name="Gladieux P."/>
            <person name="Hiltunen Thoren M."/>
            <person name="Johannesson H."/>
        </authorList>
    </citation>
    <scope>NUCLEOTIDE SEQUENCE</scope>
    <source>
        <strain evidence="2">CBS 560.94</strain>
    </source>
</reference>
<dbReference type="RefSeq" id="XP_062682285.1">
    <property type="nucleotide sequence ID" value="XM_062825607.1"/>
</dbReference>
<name>A0AAE0JG37_9PEZI</name>
<feature type="compositionally biased region" description="Polar residues" evidence="1">
    <location>
        <begin position="94"/>
        <end position="104"/>
    </location>
</feature>
<comment type="caution">
    <text evidence="2">The sequence shown here is derived from an EMBL/GenBank/DDBJ whole genome shotgun (WGS) entry which is preliminary data.</text>
</comment>
<protein>
    <submittedName>
        <fullName evidence="2">Uncharacterized protein</fullName>
    </submittedName>
</protein>
<organism evidence="2 3">
    <name type="scientific">Neurospora tetraspora</name>
    <dbReference type="NCBI Taxonomy" id="94610"/>
    <lineage>
        <taxon>Eukaryota</taxon>
        <taxon>Fungi</taxon>
        <taxon>Dikarya</taxon>
        <taxon>Ascomycota</taxon>
        <taxon>Pezizomycotina</taxon>
        <taxon>Sordariomycetes</taxon>
        <taxon>Sordariomycetidae</taxon>
        <taxon>Sordariales</taxon>
        <taxon>Sordariaceae</taxon>
        <taxon>Neurospora</taxon>
    </lineage>
</organism>
<evidence type="ECO:0000313" key="2">
    <source>
        <dbReference type="EMBL" id="KAK3345672.1"/>
    </source>
</evidence>
<reference evidence="2" key="2">
    <citation type="submission" date="2023-06" db="EMBL/GenBank/DDBJ databases">
        <authorList>
            <consortium name="Lawrence Berkeley National Laboratory"/>
            <person name="Haridas S."/>
            <person name="Hensen N."/>
            <person name="Bonometti L."/>
            <person name="Westerberg I."/>
            <person name="Brannstrom I.O."/>
            <person name="Guillou S."/>
            <person name="Cros-Aarteil S."/>
            <person name="Calhoun S."/>
            <person name="Kuo A."/>
            <person name="Mondo S."/>
            <person name="Pangilinan J."/>
            <person name="Riley R."/>
            <person name="Labutti K."/>
            <person name="Andreopoulos B."/>
            <person name="Lipzen A."/>
            <person name="Chen C."/>
            <person name="Yanf M."/>
            <person name="Daum C."/>
            <person name="Ng V."/>
            <person name="Clum A."/>
            <person name="Steindorff A."/>
            <person name="Ohm R."/>
            <person name="Martin F."/>
            <person name="Silar P."/>
            <person name="Natvig D."/>
            <person name="Lalanne C."/>
            <person name="Gautier V."/>
            <person name="Ament-Velasquez S.L."/>
            <person name="Kruys A."/>
            <person name="Hutchinson M.I."/>
            <person name="Powell A.J."/>
            <person name="Barry K."/>
            <person name="Miller A.N."/>
            <person name="Grigoriev I.V."/>
            <person name="Debuchy R."/>
            <person name="Gladieux P."/>
            <person name="Thoren M.H."/>
            <person name="Johannesson H."/>
        </authorList>
    </citation>
    <scope>NUCLEOTIDE SEQUENCE</scope>
    <source>
        <strain evidence="2">CBS 560.94</strain>
    </source>
</reference>
<evidence type="ECO:0000256" key="1">
    <source>
        <dbReference type="SAM" id="MobiDB-lite"/>
    </source>
</evidence>
<gene>
    <name evidence="2" type="ORF">B0H65DRAFT_443001</name>
</gene>
<dbReference type="AlphaFoldDB" id="A0AAE0JG37"/>